<proteinExistence type="predicted"/>
<keyword evidence="1" id="KW-0547">Nucleotide-binding</keyword>
<sequence>MVTSLDEACAVLRSANAFGFTPRPFLFLPLLRTGCLSVLVSGQQEDQGWAGRFGVECLSAEERTRVRDDAGGRSDLRHLLPRAGEALARRWRGRRMALASYGQWWPEWRAELAGAGLCVQAPQVPPQPDCLVDKTRMRPWLRSLCLETPSDTVVDRLDHVSLRRRFGSPFVVQQPRGTGGHGTHLVRDERDLGRIPPGGPWLVSRYVEGTAINHHGLVGSHRAVCVLPASVQLTNLQGVGAAFGAYSGCDFGAVRALPPAAQSQARTAVERIGHALARLGYRGTFGVDLVITGDHQVLVLEINCRMQSSTWLLGELELAAGLLPTQLRHVLEQHGHSTAGPHLPDAGDAVQLTVRHTGPPSRVTRAPRSGRYAINGAGEAVWRGESYGLWECGADEIVLIHLPRPATVLAPSASLARLISRRPLTTADGRTLTTRGREALSAVTALFGVEVVTP</sequence>
<evidence type="ECO:0000256" key="1">
    <source>
        <dbReference type="PROSITE-ProRule" id="PRU00409"/>
    </source>
</evidence>
<dbReference type="PROSITE" id="PS50975">
    <property type="entry name" value="ATP_GRASP"/>
    <property type="match status" value="1"/>
</dbReference>
<reference evidence="3 4" key="1">
    <citation type="submission" date="2022-03" db="EMBL/GenBank/DDBJ databases">
        <title>Streptomyces yunnanensis P86,complete genome.</title>
        <authorList>
            <person name="Chen S."/>
            <person name="Zhang Q."/>
        </authorList>
    </citation>
    <scope>NUCLEOTIDE SEQUENCE [LARGE SCALE GENOMIC DNA]</scope>
    <source>
        <strain evidence="3 4">P86</strain>
    </source>
</reference>
<dbReference type="RefSeq" id="WP_275305809.1">
    <property type="nucleotide sequence ID" value="NZ_CP095749.1"/>
</dbReference>
<dbReference type="EMBL" id="CP095749">
    <property type="protein sequence ID" value="WEB38071.1"/>
    <property type="molecule type" value="Genomic_DNA"/>
</dbReference>
<organism evidence="3 4">
    <name type="scientific">Streptomyces yunnanensis</name>
    <dbReference type="NCBI Taxonomy" id="156453"/>
    <lineage>
        <taxon>Bacteria</taxon>
        <taxon>Bacillati</taxon>
        <taxon>Actinomycetota</taxon>
        <taxon>Actinomycetes</taxon>
        <taxon>Kitasatosporales</taxon>
        <taxon>Streptomycetaceae</taxon>
        <taxon>Streptomyces</taxon>
    </lineage>
</organism>
<feature type="domain" description="ATP-grasp" evidence="2">
    <location>
        <begin position="138"/>
        <end position="331"/>
    </location>
</feature>
<dbReference type="Pfam" id="PF02655">
    <property type="entry name" value="ATP-grasp_3"/>
    <property type="match status" value="1"/>
</dbReference>
<evidence type="ECO:0000259" key="2">
    <source>
        <dbReference type="PROSITE" id="PS50975"/>
    </source>
</evidence>
<name>A0ABY7ZZY1_9ACTN</name>
<dbReference type="InterPro" id="IPR003806">
    <property type="entry name" value="ATP-grasp_PylC-type"/>
</dbReference>
<dbReference type="SUPFAM" id="SSF56059">
    <property type="entry name" value="Glutathione synthetase ATP-binding domain-like"/>
    <property type="match status" value="1"/>
</dbReference>
<accession>A0ABY7ZZY1</accession>
<dbReference type="Proteomes" id="UP001218629">
    <property type="component" value="Chromosome"/>
</dbReference>
<keyword evidence="1" id="KW-0067">ATP-binding</keyword>
<evidence type="ECO:0000313" key="3">
    <source>
        <dbReference type="EMBL" id="WEB38071.1"/>
    </source>
</evidence>
<dbReference type="InterPro" id="IPR011761">
    <property type="entry name" value="ATP-grasp"/>
</dbReference>
<keyword evidence="4" id="KW-1185">Reference proteome</keyword>
<protein>
    <submittedName>
        <fullName evidence="3">ATP-grasp domain-containing protein</fullName>
    </submittedName>
</protein>
<dbReference type="Gene3D" id="3.30.470.20">
    <property type="entry name" value="ATP-grasp fold, B domain"/>
    <property type="match status" value="1"/>
</dbReference>
<evidence type="ECO:0000313" key="4">
    <source>
        <dbReference type="Proteomes" id="UP001218629"/>
    </source>
</evidence>
<gene>
    <name evidence="3" type="ORF">MOV08_01265</name>
</gene>